<proteinExistence type="predicted"/>
<dbReference type="CDD" id="cd10150">
    <property type="entry name" value="CobN_like"/>
    <property type="match status" value="1"/>
</dbReference>
<protein>
    <submittedName>
        <fullName evidence="5">Cobaltochelatase CobN subunit</fullName>
    </submittedName>
</protein>
<feature type="region of interest" description="Disordered" evidence="2">
    <location>
        <begin position="783"/>
        <end position="803"/>
    </location>
</feature>
<organism evidence="5 6">
    <name type="scientific">Victivallis vadensis</name>
    <dbReference type="NCBI Taxonomy" id="172901"/>
    <lineage>
        <taxon>Bacteria</taxon>
        <taxon>Pseudomonadati</taxon>
        <taxon>Lentisphaerota</taxon>
        <taxon>Lentisphaeria</taxon>
        <taxon>Victivallales</taxon>
        <taxon>Victivallaceae</taxon>
        <taxon>Victivallis</taxon>
    </lineage>
</organism>
<evidence type="ECO:0000256" key="2">
    <source>
        <dbReference type="SAM" id="MobiDB-lite"/>
    </source>
</evidence>
<keyword evidence="1" id="KW-0175">Coiled coil</keyword>
<evidence type="ECO:0000256" key="3">
    <source>
        <dbReference type="SAM" id="Phobius"/>
    </source>
</evidence>
<keyword evidence="3" id="KW-0472">Membrane</keyword>
<dbReference type="EMBL" id="QEKH01000015">
    <property type="protein sequence ID" value="PVY41024.1"/>
    <property type="molecule type" value="Genomic_DNA"/>
</dbReference>
<feature type="region of interest" description="Disordered" evidence="2">
    <location>
        <begin position="839"/>
        <end position="865"/>
    </location>
</feature>
<dbReference type="Proteomes" id="UP000245959">
    <property type="component" value="Unassembled WGS sequence"/>
</dbReference>
<keyword evidence="3" id="KW-0812">Transmembrane</keyword>
<dbReference type="InterPro" id="IPR003672">
    <property type="entry name" value="CobN/Mg_chltase"/>
</dbReference>
<dbReference type="CDD" id="cd22249">
    <property type="entry name" value="UDM1_RNF168_RNF169-like"/>
    <property type="match status" value="1"/>
</dbReference>
<dbReference type="Pfam" id="PF02514">
    <property type="entry name" value="CobN-Mg_chel"/>
    <property type="match status" value="1"/>
</dbReference>
<feature type="region of interest" description="Disordered" evidence="2">
    <location>
        <begin position="1"/>
        <end position="34"/>
    </location>
</feature>
<dbReference type="PANTHER" id="PTHR44119:SF4">
    <property type="entry name" value="AEROBIC COBALTOCHELATASE SUBUNIT COBN"/>
    <property type="match status" value="1"/>
</dbReference>
<comment type="caution">
    <text evidence="5">The sequence shown here is derived from an EMBL/GenBank/DDBJ whole genome shotgun (WGS) entry which is preliminary data.</text>
</comment>
<name>A0A2U1AX60_9BACT</name>
<accession>A0A2U1AX60</accession>
<evidence type="ECO:0000259" key="4">
    <source>
        <dbReference type="Pfam" id="PF02514"/>
    </source>
</evidence>
<gene>
    <name evidence="5" type="ORF">C8D82_11575</name>
</gene>
<dbReference type="PANTHER" id="PTHR44119">
    <property type="entry name" value="MAGNESIUM-CHELATASE SUBUNIT CHLH, CHLOROPLASTIC"/>
    <property type="match status" value="1"/>
</dbReference>
<evidence type="ECO:0000256" key="1">
    <source>
        <dbReference type="SAM" id="Coils"/>
    </source>
</evidence>
<keyword evidence="3" id="KW-1133">Transmembrane helix</keyword>
<feature type="compositionally biased region" description="Low complexity" evidence="2">
    <location>
        <begin position="839"/>
        <end position="861"/>
    </location>
</feature>
<keyword evidence="6" id="KW-1185">Reference proteome</keyword>
<feature type="coiled-coil region" evidence="1">
    <location>
        <begin position="1340"/>
        <end position="1375"/>
    </location>
</feature>
<evidence type="ECO:0000313" key="5">
    <source>
        <dbReference type="EMBL" id="PVY41024.1"/>
    </source>
</evidence>
<reference evidence="5 6" key="1">
    <citation type="submission" date="2018-04" db="EMBL/GenBank/DDBJ databases">
        <title>Genomic Encyclopedia of Type Strains, Phase IV (KMG-IV): sequencing the most valuable type-strain genomes for metagenomic binning, comparative biology and taxonomic classification.</title>
        <authorList>
            <person name="Goeker M."/>
        </authorList>
    </citation>
    <scope>NUCLEOTIDE SEQUENCE [LARGE SCALE GENOMIC DNA]</scope>
    <source>
        <strain evidence="5 6">DSM 14823</strain>
    </source>
</reference>
<feature type="transmembrane region" description="Helical" evidence="3">
    <location>
        <begin position="1390"/>
        <end position="1408"/>
    </location>
</feature>
<sequence>MTNYIMGNPEKRNTINDPEPMPQPDGSGGVPEGENQIMRKIPRKYLFIILGAVLVAVLAALWQFYGSPTRVAFVNYPEYILAPMLDQPINSSVEVVPLKWTEKNGEELKNYDCIIFFGMGLNFTEKQQEILSKLKKPIYTTASTRKETALNTLTDEQLDKLQQYLGGGKENFRRMLDFIRYDIDGKRINAPKPEPPKKLERRPFFHIAEEDSFKTYQEYLDWYKKTGRYKENAATVCVLSGNGGGALEDLIGALEQKGMNVVAANGMWNLLPMFEQVRPDLVIYQPHGRLGEKAVELLQKYNIPLFCPIKVSQPYEEYLKDQRGMTGGMLSQSVTMPELDGGAVPFVLSALYRNKRGLLEFRTIPDRLERFAELVRKTTDLKRKPNADKKIAIIYYGSIGKEAATGGLGVSQSILNVLRRLRQAGYTTGPLPETAEELNNEIEASNAAFGTNAGNAAAARAVPRVQTVTITPADYLAWVKKSMPADLYETVTERYGEFPGKSFRTPEGNMAIGRIQFGNVILMPQSLPGEGSDENKLVHGVKMAPPHTYIATYLYLRHGFKADAMMHFGTHGSLEFTPWKQVALSSYDWPDVLVGEMPHYYLYIINNVGEAQIAKRRSYATMVSHLTAPFMQADGYGAVTQLHEKLENYEVAENPMLKSEYAKTIVEIATKEHYDRDLKLSPDFAAGKLNEEDLGKLHNFLHEIQDAKVNRGLYVIGRPYSEDEANETARLMTVDAIADALFKADLEAGKVREEQRKDLHFFTENYLAKAHARAKEALVNPEKFKKKQAAPARPQGHPQGMSASADDMRRMMESGKLPDGRAIPPEMAAAMQQMAGQMKQSRPAGPPRGMGMPGRMQQQAPKPKPAPEEITFQAKADLLKSTEAELASIVNAFNGGYLYPSPGGDPVLNPDTVPTGKNLYGIDPERTPTKESYAVGRQLAEALIQAKLKSTGEYPKKVGFSLWGGEFIRTQGTNIGEIFYLLGVEPIWDSRGRVQDVRLIPMSELKRPRIDVVVQTSGQFRGAATSRMRLIDKAVRLAATDPDGEFGNFVREGSLEIVKALIAGGMSPEQAKSLGNARLFGGVNGNFGTGVTGMVQNSGQWEDTKGIAEVYLNNMGALYTDEHWGEHVPGVFKAALTNTDTVVQSRSSNSWGPLSLDHVYEFTGGLSLAARHVTGKDPDAYFNDLRTPGRARIQEAGEAAMVEARSTVLNPKYIKEMMKEGASATGSFVEVFHNTFGWEVMKPDMLEDHLWQEYKEVYVDDKLNLDIREYFEKNNPAALQEMTAVMLETVRKGYWKADAETIQQIAKTHVELMKKFDLPPTRNEKLREMIKEQLKDPELRKEYEKQVAKTLERQRQLAEERKKAEEVSGQKLKEEVIEQPKQSDGARRSAVYMIFGIIAVALLAIYFGNRRKDKAA</sequence>
<evidence type="ECO:0000313" key="6">
    <source>
        <dbReference type="Proteomes" id="UP000245959"/>
    </source>
</evidence>
<feature type="transmembrane region" description="Helical" evidence="3">
    <location>
        <begin position="45"/>
        <end position="65"/>
    </location>
</feature>
<feature type="domain" description="CobN/magnesium chelatase" evidence="4">
    <location>
        <begin position="164"/>
        <end position="1302"/>
    </location>
</feature>